<reference evidence="7 8" key="1">
    <citation type="submission" date="2014-11" db="EMBL/GenBank/DDBJ databases">
        <authorList>
            <person name="Park G.-S."/>
            <person name="Hong S.-J."/>
            <person name="Jung B.K."/>
            <person name="Khan A.R."/>
            <person name="Kwak Y."/>
            <person name="Shin J.-H."/>
        </authorList>
    </citation>
    <scope>NUCLEOTIDE SEQUENCE [LARGE SCALE GENOMIC DNA]</scope>
    <source>
        <strain evidence="7 8">DSM 27622</strain>
    </source>
</reference>
<evidence type="ECO:0000256" key="2">
    <source>
        <dbReference type="ARBA" id="ARBA00022692"/>
    </source>
</evidence>
<evidence type="ECO:0000313" key="7">
    <source>
        <dbReference type="EMBL" id="AKK72351.1"/>
    </source>
</evidence>
<proteinExistence type="predicted"/>
<dbReference type="Proteomes" id="UP000035213">
    <property type="component" value="Chromosome"/>
</dbReference>
<gene>
    <name evidence="7" type="ORF">OK18_06625</name>
</gene>
<keyword evidence="4 5" id="KW-0472">Membrane</keyword>
<dbReference type="RefSeq" id="WP_053327508.1">
    <property type="nucleotide sequence ID" value="NZ_CP009928.1"/>
</dbReference>
<keyword evidence="2 5" id="KW-0812">Transmembrane</keyword>
<feature type="transmembrane region" description="Helical" evidence="5">
    <location>
        <begin position="97"/>
        <end position="114"/>
    </location>
</feature>
<evidence type="ECO:0000256" key="3">
    <source>
        <dbReference type="ARBA" id="ARBA00022989"/>
    </source>
</evidence>
<dbReference type="KEGG" id="cgn:OK18_06625"/>
<evidence type="ECO:0000256" key="1">
    <source>
        <dbReference type="ARBA" id="ARBA00004141"/>
    </source>
</evidence>
<dbReference type="GO" id="GO:0030416">
    <property type="term" value="P:methylamine metabolic process"/>
    <property type="evidence" value="ECO:0007669"/>
    <property type="project" value="InterPro"/>
</dbReference>
<comment type="subcellular location">
    <subcellularLocation>
        <location evidence="1">Membrane</location>
        <topology evidence="1">Multi-pass membrane protein</topology>
    </subcellularLocation>
</comment>
<dbReference type="OrthoDB" id="8161897at2"/>
<dbReference type="PATRIC" id="fig|1324352.5.peg.1401"/>
<dbReference type="InterPro" id="IPR009908">
    <property type="entry name" value="Methylamine_util_MauE"/>
</dbReference>
<dbReference type="EMBL" id="CP009928">
    <property type="protein sequence ID" value="AKK72351.1"/>
    <property type="molecule type" value="Genomic_DNA"/>
</dbReference>
<organism evidence="7 8">
    <name type="scientific">Chryseobacterium gallinarum</name>
    <dbReference type="NCBI Taxonomy" id="1324352"/>
    <lineage>
        <taxon>Bacteria</taxon>
        <taxon>Pseudomonadati</taxon>
        <taxon>Bacteroidota</taxon>
        <taxon>Flavobacteriia</taxon>
        <taxon>Flavobacteriales</taxon>
        <taxon>Weeksellaceae</taxon>
        <taxon>Chryseobacterium group</taxon>
        <taxon>Chryseobacterium</taxon>
    </lineage>
</organism>
<evidence type="ECO:0000313" key="8">
    <source>
        <dbReference type="Proteomes" id="UP000035213"/>
    </source>
</evidence>
<dbReference type="AlphaFoldDB" id="A0A0G3LZH0"/>
<evidence type="ECO:0000256" key="5">
    <source>
        <dbReference type="SAM" id="Phobius"/>
    </source>
</evidence>
<keyword evidence="3 5" id="KW-1133">Transmembrane helix</keyword>
<accession>A0A0G3LZH0</accession>
<sequence length="125" mass="13688">MKIIKFILCLLFGIMFLNAGLDKFFHYNPAPKLTDAQMKVYAAFGEIGWLLPLVGAVEIIGGLLFIFPKTRALGAIVILPVMVGILSHNLFKDPSPTGIAISGILFLINIGIIIDNREKYKALVS</sequence>
<dbReference type="STRING" id="1324352.OK18_06625"/>
<feature type="transmembrane region" description="Helical" evidence="5">
    <location>
        <begin position="72"/>
        <end position="91"/>
    </location>
</feature>
<feature type="transmembrane region" description="Helical" evidence="5">
    <location>
        <begin position="47"/>
        <end position="67"/>
    </location>
</feature>
<evidence type="ECO:0000256" key="4">
    <source>
        <dbReference type="ARBA" id="ARBA00023136"/>
    </source>
</evidence>
<dbReference type="GO" id="GO:0016020">
    <property type="term" value="C:membrane"/>
    <property type="evidence" value="ECO:0007669"/>
    <property type="project" value="UniProtKB-SubCell"/>
</dbReference>
<evidence type="ECO:0000259" key="6">
    <source>
        <dbReference type="Pfam" id="PF07291"/>
    </source>
</evidence>
<dbReference type="Pfam" id="PF07291">
    <property type="entry name" value="MauE"/>
    <property type="match status" value="1"/>
</dbReference>
<protein>
    <submittedName>
        <fullName evidence="7">DoxX family protein</fullName>
    </submittedName>
</protein>
<feature type="domain" description="Methylamine utilisation protein MauE" evidence="6">
    <location>
        <begin position="1"/>
        <end position="85"/>
    </location>
</feature>
<name>A0A0G3LZH0_CHRGL</name>